<feature type="domain" description="ABC transmembrane type-1" evidence="9">
    <location>
        <begin position="19"/>
        <end position="302"/>
    </location>
</feature>
<dbReference type="PANTHER" id="PTHR24221">
    <property type="entry name" value="ATP-BINDING CASSETTE SUB-FAMILY B"/>
    <property type="match status" value="1"/>
</dbReference>
<name>A0ABR9XT74_9CHLB</name>
<keyword evidence="11" id="KW-1185">Reference proteome</keyword>
<feature type="transmembrane region" description="Helical" evidence="7">
    <location>
        <begin position="16"/>
        <end position="38"/>
    </location>
</feature>
<dbReference type="InterPro" id="IPR014216">
    <property type="entry name" value="ABC_transptr_CydD"/>
</dbReference>
<evidence type="ECO:0000313" key="11">
    <source>
        <dbReference type="Proteomes" id="UP000619838"/>
    </source>
</evidence>
<feature type="transmembrane region" description="Helical" evidence="7">
    <location>
        <begin position="134"/>
        <end position="152"/>
    </location>
</feature>
<dbReference type="Pfam" id="PF00664">
    <property type="entry name" value="ABC_membrane"/>
    <property type="match status" value="1"/>
</dbReference>
<feature type="transmembrane region" description="Helical" evidence="7">
    <location>
        <begin position="58"/>
        <end position="76"/>
    </location>
</feature>
<keyword evidence="2 7" id="KW-0812">Transmembrane</keyword>
<dbReference type="NCBIfam" id="TIGR02857">
    <property type="entry name" value="CydD"/>
    <property type="match status" value="1"/>
</dbReference>
<dbReference type="InterPro" id="IPR039421">
    <property type="entry name" value="Type_1_exporter"/>
</dbReference>
<organism evidence="10 11">
    <name type="scientific">Prosthecochloris ethylica</name>
    <dbReference type="NCBI Taxonomy" id="2743976"/>
    <lineage>
        <taxon>Bacteria</taxon>
        <taxon>Pseudomonadati</taxon>
        <taxon>Chlorobiota</taxon>
        <taxon>Chlorobiia</taxon>
        <taxon>Chlorobiales</taxon>
        <taxon>Chlorobiaceae</taxon>
        <taxon>Prosthecochloris</taxon>
    </lineage>
</organism>
<sequence>MNLDRRLITLVREHPVPFVTSVIAAVFATLALIAQAWLICRTVTILFLEPSSMADLPVFLAAFGIVSLLKTALNWYSAREAARGSETLRQLLHNRLTAAISRLGPSFTASRRSGSLATTLQQGVEALDPYFSQYLPQLFISVLVPGAIAAAILPRDLLSGTILLCTAPLIPLFMILIGKAAQNMTRQQWQSLTRMSGHFLDMLQGLTTLKLFGQSRSRAGSIEEISEQFRTSTMNVLKIAFLSSLTLELVGTIGTAIIAVQIGLRLMAGALDFQTAFFIIILTPEFYQPLRQLGTKFHAGMEGSSAAEDIFPIIEASEESRTQAAADALVDDAQPVTFNDVSFTHPGSDHAALQHISFTLEPGTTTALVGPSGAGKTTCMNLLLRFISPSAGSIITGTTDLAETDRQSWQNRIAWIPQHPWLFHTSIGENLLIARPDASREELMQAIDNAGLHSFIENLPDGLDTVVGEQGTAISGGEAQRVAIARAFLRNAPLLLLDEPTSHTDPELEESLQLSLRQLMQNRTTLVIAHRLSTIMDADAILVLENGHITASGTHDTLIRQNGYYRSAVRTTGGNDS</sequence>
<dbReference type="SMART" id="SM00382">
    <property type="entry name" value="AAA"/>
    <property type="match status" value="1"/>
</dbReference>
<evidence type="ECO:0000256" key="4">
    <source>
        <dbReference type="ARBA" id="ARBA00022840"/>
    </source>
</evidence>
<dbReference type="InterPro" id="IPR003439">
    <property type="entry name" value="ABC_transporter-like_ATP-bd"/>
</dbReference>
<dbReference type="SUPFAM" id="SSF52540">
    <property type="entry name" value="P-loop containing nucleoside triphosphate hydrolases"/>
    <property type="match status" value="1"/>
</dbReference>
<dbReference type="SUPFAM" id="SSF90123">
    <property type="entry name" value="ABC transporter transmembrane region"/>
    <property type="match status" value="1"/>
</dbReference>
<feature type="transmembrane region" description="Helical" evidence="7">
    <location>
        <begin position="239"/>
        <end position="260"/>
    </location>
</feature>
<feature type="transmembrane region" description="Helical" evidence="7">
    <location>
        <begin position="158"/>
        <end position="177"/>
    </location>
</feature>
<keyword evidence="6 7" id="KW-0472">Membrane</keyword>
<keyword evidence="5 7" id="KW-1133">Transmembrane helix</keyword>
<gene>
    <name evidence="10" type="primary">cydD</name>
    <name evidence="10" type="ORF">INT08_08820</name>
</gene>
<dbReference type="InterPro" id="IPR017871">
    <property type="entry name" value="ABC_transporter-like_CS"/>
</dbReference>
<reference evidence="10 11" key="1">
    <citation type="journal article" date="2020" name="Microorganisms">
        <title>Simultaneous Genome Sequencing of Prosthecochloris ethylica and Desulfuromonas acetoxidans within a Syntrophic Mixture Reveals Unique Pili and Protein Interactions.</title>
        <authorList>
            <person name="Kyndt J.A."/>
            <person name="Van Beeumen J.J."/>
            <person name="Meyer T.E."/>
        </authorList>
    </citation>
    <scope>NUCLEOTIDE SEQUENCE [LARGE SCALE GENOMIC DNA]</scope>
    <source>
        <strain evidence="10 11">N3</strain>
    </source>
</reference>
<evidence type="ECO:0000259" key="9">
    <source>
        <dbReference type="PROSITE" id="PS50929"/>
    </source>
</evidence>
<evidence type="ECO:0000259" key="8">
    <source>
        <dbReference type="PROSITE" id="PS50893"/>
    </source>
</evidence>
<dbReference type="InterPro" id="IPR036640">
    <property type="entry name" value="ABC1_TM_sf"/>
</dbReference>
<comment type="caution">
    <text evidence="10">The sequence shown here is derived from an EMBL/GenBank/DDBJ whole genome shotgun (WGS) entry which is preliminary data.</text>
</comment>
<evidence type="ECO:0000256" key="5">
    <source>
        <dbReference type="ARBA" id="ARBA00022989"/>
    </source>
</evidence>
<dbReference type="Pfam" id="PF00005">
    <property type="entry name" value="ABC_tran"/>
    <property type="match status" value="1"/>
</dbReference>
<evidence type="ECO:0000313" key="10">
    <source>
        <dbReference type="EMBL" id="MBF0637272.1"/>
    </source>
</evidence>
<evidence type="ECO:0000256" key="6">
    <source>
        <dbReference type="ARBA" id="ARBA00023136"/>
    </source>
</evidence>
<dbReference type="PROSITE" id="PS50929">
    <property type="entry name" value="ABC_TM1F"/>
    <property type="match status" value="1"/>
</dbReference>
<evidence type="ECO:0000256" key="2">
    <source>
        <dbReference type="ARBA" id="ARBA00022692"/>
    </source>
</evidence>
<dbReference type="Gene3D" id="3.40.50.300">
    <property type="entry name" value="P-loop containing nucleotide triphosphate hydrolases"/>
    <property type="match status" value="1"/>
</dbReference>
<dbReference type="PROSITE" id="PS50893">
    <property type="entry name" value="ABC_TRANSPORTER_2"/>
    <property type="match status" value="1"/>
</dbReference>
<dbReference type="Gene3D" id="1.20.1560.10">
    <property type="entry name" value="ABC transporter type 1, transmembrane domain"/>
    <property type="match status" value="1"/>
</dbReference>
<dbReference type="RefSeq" id="WP_175187760.1">
    <property type="nucleotide sequence ID" value="NZ_JABVZQ010000019.1"/>
</dbReference>
<evidence type="ECO:0000256" key="7">
    <source>
        <dbReference type="SAM" id="Phobius"/>
    </source>
</evidence>
<dbReference type="PANTHER" id="PTHR24221:SF590">
    <property type="entry name" value="COMPONENT LINKED WITH THE ASSEMBLY OF CYTOCHROME' TRANSPORT TRANSMEMBRANE ATP-BINDING PROTEIN ABC TRANSPORTER CYDD-RELATED"/>
    <property type="match status" value="1"/>
</dbReference>
<keyword evidence="3" id="KW-0547">Nucleotide-binding</keyword>
<dbReference type="InterPro" id="IPR011527">
    <property type="entry name" value="ABC1_TM_dom"/>
</dbReference>
<dbReference type="InterPro" id="IPR003593">
    <property type="entry name" value="AAA+_ATPase"/>
</dbReference>
<protein>
    <submittedName>
        <fullName evidence="10">Thiol reductant ABC exporter subunit CydD</fullName>
    </submittedName>
</protein>
<dbReference type="PROSITE" id="PS00211">
    <property type="entry name" value="ABC_TRANSPORTER_1"/>
    <property type="match status" value="1"/>
</dbReference>
<proteinExistence type="predicted"/>
<comment type="subcellular location">
    <subcellularLocation>
        <location evidence="1">Cell membrane</location>
        <topology evidence="1">Multi-pass membrane protein</topology>
    </subcellularLocation>
</comment>
<dbReference type="InterPro" id="IPR027417">
    <property type="entry name" value="P-loop_NTPase"/>
</dbReference>
<dbReference type="CDD" id="cd18584">
    <property type="entry name" value="ABC_6TM_AarD_CydD"/>
    <property type="match status" value="1"/>
</dbReference>
<evidence type="ECO:0000256" key="3">
    <source>
        <dbReference type="ARBA" id="ARBA00022741"/>
    </source>
</evidence>
<accession>A0ABR9XT74</accession>
<feature type="domain" description="ABC transporter" evidence="8">
    <location>
        <begin position="336"/>
        <end position="571"/>
    </location>
</feature>
<evidence type="ECO:0000256" key="1">
    <source>
        <dbReference type="ARBA" id="ARBA00004651"/>
    </source>
</evidence>
<keyword evidence="4" id="KW-0067">ATP-binding</keyword>
<dbReference type="Proteomes" id="UP000619838">
    <property type="component" value="Unassembled WGS sequence"/>
</dbReference>
<dbReference type="EMBL" id="JADGII010000015">
    <property type="protein sequence ID" value="MBF0637272.1"/>
    <property type="molecule type" value="Genomic_DNA"/>
</dbReference>